<gene>
    <name evidence="8" type="ORF">KC729_07575</name>
</gene>
<evidence type="ECO:0000313" key="9">
    <source>
        <dbReference type="Proteomes" id="UP000697710"/>
    </source>
</evidence>
<dbReference type="GO" id="GO:0140359">
    <property type="term" value="F:ABC-type transporter activity"/>
    <property type="evidence" value="ECO:0007669"/>
    <property type="project" value="InterPro"/>
</dbReference>
<sequence length="414" mass="44360">MMILDFIKKDLQRHARDPVALILWAAIPLVVAILMRAAFGGSGGHVPQASLVIADQDGSFASQFLRGAFGQGPLAELVVVSEADSAHAVSLAADGKVSAALFIPRGFGSDYLAGKTPTLTLLKNPSETILPGIVEEAIAVLADGGFYLRELFGRPIRTIRGLSDAADARTDSVSNEITSEIQLPFQKASPYLFPPVVRVGTLQEASGAAQTRTFGFLTLFFPGILTMSMLFVGQALAVDVWSEHKLGTFRRLEVSPRGTRGLVLAKVLTSTLVLWMIFEILLMVGRYLFRVELERIHLAALYAAVCGFGVLAALHLVMVLARTENGGTVLCSLIVMPLVFLGGSFFPFETLSPTMRAVGLATPNGQILVQIKRIAFGDPLTPAVWITALGCVVVGSIIVWLASLQARRRFLGAS</sequence>
<dbReference type="PANTHER" id="PTHR30294">
    <property type="entry name" value="MEMBRANE COMPONENT OF ABC TRANSPORTER YHHJ-RELATED"/>
    <property type="match status" value="1"/>
</dbReference>
<dbReference type="InterPro" id="IPR013525">
    <property type="entry name" value="ABC2_TM"/>
</dbReference>
<keyword evidence="5 6" id="KW-0472">Membrane</keyword>
<feature type="transmembrane region" description="Helical" evidence="6">
    <location>
        <begin position="296"/>
        <end position="321"/>
    </location>
</feature>
<evidence type="ECO:0000256" key="6">
    <source>
        <dbReference type="SAM" id="Phobius"/>
    </source>
</evidence>
<dbReference type="InterPro" id="IPR051449">
    <property type="entry name" value="ABC-2_transporter_component"/>
</dbReference>
<reference evidence="8" key="2">
    <citation type="journal article" date="2021" name="Microbiome">
        <title>Successional dynamics and alternative stable states in a saline activated sludge microbial community over 9 years.</title>
        <authorList>
            <person name="Wang Y."/>
            <person name="Ye J."/>
            <person name="Ju F."/>
            <person name="Liu L."/>
            <person name="Boyd J.A."/>
            <person name="Deng Y."/>
            <person name="Parks D.H."/>
            <person name="Jiang X."/>
            <person name="Yin X."/>
            <person name="Woodcroft B.J."/>
            <person name="Tyson G.W."/>
            <person name="Hugenholtz P."/>
            <person name="Polz M.F."/>
            <person name="Zhang T."/>
        </authorList>
    </citation>
    <scope>NUCLEOTIDE SEQUENCE</scope>
    <source>
        <strain evidence="8">HKST-UBA01</strain>
    </source>
</reference>
<evidence type="ECO:0000313" key="8">
    <source>
        <dbReference type="EMBL" id="MCA9727527.1"/>
    </source>
</evidence>
<comment type="subcellular location">
    <subcellularLocation>
        <location evidence="1">Cell membrane</location>
        <topology evidence="1">Multi-pass membrane protein</topology>
    </subcellularLocation>
</comment>
<feature type="domain" description="ABC-2 type transporter transmembrane" evidence="7">
    <location>
        <begin position="26"/>
        <end position="402"/>
    </location>
</feature>
<feature type="transmembrane region" description="Helical" evidence="6">
    <location>
        <begin position="328"/>
        <end position="348"/>
    </location>
</feature>
<evidence type="ECO:0000256" key="4">
    <source>
        <dbReference type="ARBA" id="ARBA00022989"/>
    </source>
</evidence>
<protein>
    <submittedName>
        <fullName evidence="8">ABC transporter permease</fullName>
    </submittedName>
</protein>
<evidence type="ECO:0000256" key="1">
    <source>
        <dbReference type="ARBA" id="ARBA00004651"/>
    </source>
</evidence>
<dbReference type="Gene3D" id="3.40.1710.10">
    <property type="entry name" value="abc type-2 transporter like domain"/>
    <property type="match status" value="1"/>
</dbReference>
<keyword evidence="2" id="KW-1003">Cell membrane</keyword>
<feature type="transmembrane region" description="Helical" evidence="6">
    <location>
        <begin position="262"/>
        <end position="284"/>
    </location>
</feature>
<feature type="transmembrane region" description="Helical" evidence="6">
    <location>
        <begin position="219"/>
        <end position="241"/>
    </location>
</feature>
<feature type="transmembrane region" description="Helical" evidence="6">
    <location>
        <begin position="21"/>
        <end position="39"/>
    </location>
</feature>
<proteinExistence type="predicted"/>
<organism evidence="8 9">
    <name type="scientific">Eiseniibacteriota bacterium</name>
    <dbReference type="NCBI Taxonomy" id="2212470"/>
    <lineage>
        <taxon>Bacteria</taxon>
        <taxon>Candidatus Eiseniibacteriota</taxon>
    </lineage>
</organism>
<name>A0A956RPK5_UNCEI</name>
<accession>A0A956RPK5</accession>
<evidence type="ECO:0000256" key="5">
    <source>
        <dbReference type="ARBA" id="ARBA00023136"/>
    </source>
</evidence>
<evidence type="ECO:0000256" key="3">
    <source>
        <dbReference type="ARBA" id="ARBA00022692"/>
    </source>
</evidence>
<keyword evidence="4 6" id="KW-1133">Transmembrane helix</keyword>
<comment type="caution">
    <text evidence="8">The sequence shown here is derived from an EMBL/GenBank/DDBJ whole genome shotgun (WGS) entry which is preliminary data.</text>
</comment>
<feature type="transmembrane region" description="Helical" evidence="6">
    <location>
        <begin position="383"/>
        <end position="404"/>
    </location>
</feature>
<dbReference type="AlphaFoldDB" id="A0A956RPK5"/>
<dbReference type="PANTHER" id="PTHR30294:SF29">
    <property type="entry name" value="MULTIDRUG ABC TRANSPORTER PERMEASE YBHS-RELATED"/>
    <property type="match status" value="1"/>
</dbReference>
<dbReference type="Pfam" id="PF12698">
    <property type="entry name" value="ABC2_membrane_3"/>
    <property type="match status" value="1"/>
</dbReference>
<keyword evidence="3 6" id="KW-0812">Transmembrane</keyword>
<dbReference type="EMBL" id="JAGQHR010000183">
    <property type="protein sequence ID" value="MCA9727527.1"/>
    <property type="molecule type" value="Genomic_DNA"/>
</dbReference>
<evidence type="ECO:0000259" key="7">
    <source>
        <dbReference type="Pfam" id="PF12698"/>
    </source>
</evidence>
<dbReference type="Proteomes" id="UP000697710">
    <property type="component" value="Unassembled WGS sequence"/>
</dbReference>
<evidence type="ECO:0000256" key="2">
    <source>
        <dbReference type="ARBA" id="ARBA00022475"/>
    </source>
</evidence>
<dbReference type="GO" id="GO:0005886">
    <property type="term" value="C:plasma membrane"/>
    <property type="evidence" value="ECO:0007669"/>
    <property type="project" value="UniProtKB-SubCell"/>
</dbReference>
<reference evidence="8" key="1">
    <citation type="submission" date="2020-04" db="EMBL/GenBank/DDBJ databases">
        <authorList>
            <person name="Zhang T."/>
        </authorList>
    </citation>
    <scope>NUCLEOTIDE SEQUENCE</scope>
    <source>
        <strain evidence="8">HKST-UBA01</strain>
    </source>
</reference>